<organism evidence="2 3">
    <name type="scientific">Parasitella parasitica</name>
    <dbReference type="NCBI Taxonomy" id="35722"/>
    <lineage>
        <taxon>Eukaryota</taxon>
        <taxon>Fungi</taxon>
        <taxon>Fungi incertae sedis</taxon>
        <taxon>Mucoromycota</taxon>
        <taxon>Mucoromycotina</taxon>
        <taxon>Mucoromycetes</taxon>
        <taxon>Mucorales</taxon>
        <taxon>Mucorineae</taxon>
        <taxon>Mucoraceae</taxon>
        <taxon>Parasitella</taxon>
    </lineage>
</organism>
<evidence type="ECO:0000313" key="2">
    <source>
        <dbReference type="EMBL" id="CEP18964.1"/>
    </source>
</evidence>
<dbReference type="STRING" id="35722.A0A0B7NVG5"/>
<evidence type="ECO:0000256" key="1">
    <source>
        <dbReference type="SAM" id="Phobius"/>
    </source>
</evidence>
<dbReference type="Gene3D" id="3.90.550.10">
    <property type="entry name" value="Spore Coat Polysaccharide Biosynthesis Protein SpsA, Chain A"/>
    <property type="match status" value="1"/>
</dbReference>
<evidence type="ECO:0000313" key="3">
    <source>
        <dbReference type="Proteomes" id="UP000054107"/>
    </source>
</evidence>
<dbReference type="SUPFAM" id="SSF53448">
    <property type="entry name" value="Nucleotide-diphospho-sugar transferases"/>
    <property type="match status" value="1"/>
</dbReference>
<dbReference type="Proteomes" id="UP000054107">
    <property type="component" value="Unassembled WGS sequence"/>
</dbReference>
<sequence>MGLDDEDLERAGTRSRRQLTNSKKYSEYLPTEEEYEQDENLNIRLPTSRCVSRLVKSRPRTCYLILSILLLVLLTTFYQSPSIRGLPSRKAATSLFFQQDSLEFNDSSQYTDYALLETLLLDKKAVRVVASPGAAPLARLNNHFNVNSLDRDSFANLLSKGTVSGGHTFDELRRLTNSVSLPATAASMSSASAGKARRVPVTAIIHTTTVTQLYTQVQAILTQTALPEHIWIVCDTAAKQEVEARIITLDRRRVKVMARDGKAHMWLQAMAHVVTEFVWIIDQDIAPGKRYLENLLKLSQTSQYRGALLGTEGVVLNMAAKNKIECIPDTMHSGSKQMRSQAVDMINDSWLLHRSWTSNLVRALAKKAAVPEPLIGLFISRTLYMTAGIPSIALPSDPIERAYWGDVRLQRTQKSETCKALEAMVNSDKRTQAMLYPDMLYRGQPPVPNAAAEPVFFYVDSRRELEQLAPLICRFEAKEETYLHVATSGDLRGLSDQRIRSALPSLCGYNFPARVVVHDLDILHESTDENVVNDVLHRLTRILTVIRPKVMIHTLGNDLSISLDAVSKIVHIPSIYLPAQDIPHALWMTEFSLDILSEWHSIDIKMMITTDKKPHALARLLNSATNAHYLGDKVDLTIFMDQTTDQVTQTLANNYSWKRGAKDVRHRIAATPKSSVFVESWYPASNHEYAIILNNGIELSPLFYVWAKYAILKYRYETFSEHLCGISLYSPQIIETDSSGRRLFNASGVVQEGAFMMQLPSYSGAVYFPEHWREFHDYITARMLDVNGFEMQEVTVPNLRSSGWNRSWIKYFEELVYLRSYVMLYPVRSLSTVHLELRKKVLREQYKDAISLYNVPLSNTTITASLPAMDQLRLLDLWGSPASMEELEERGLTLRAEISACTLMEEQQYDPTDLLCPFARLVTVPLEDENDPLPELPTKEITVYF</sequence>
<keyword evidence="3" id="KW-1185">Reference proteome</keyword>
<dbReference type="OrthoDB" id="2020070at2759"/>
<feature type="transmembrane region" description="Helical" evidence="1">
    <location>
        <begin position="62"/>
        <end position="80"/>
    </location>
</feature>
<name>A0A0B7NVG5_9FUNG</name>
<accession>A0A0B7NVG5</accession>
<dbReference type="PANTHER" id="PTHR33604:SF3">
    <property type="entry name" value="OSJNBA0004B13.7 PROTEIN"/>
    <property type="match status" value="1"/>
</dbReference>
<proteinExistence type="predicted"/>
<keyword evidence="1" id="KW-0472">Membrane</keyword>
<keyword evidence="1" id="KW-1133">Transmembrane helix</keyword>
<dbReference type="PANTHER" id="PTHR33604">
    <property type="entry name" value="OSJNBA0004B13.7 PROTEIN"/>
    <property type="match status" value="1"/>
</dbReference>
<dbReference type="EMBL" id="LN733967">
    <property type="protein sequence ID" value="CEP18964.1"/>
    <property type="molecule type" value="Genomic_DNA"/>
</dbReference>
<protein>
    <submittedName>
        <fullName evidence="2">Uncharacterized protein</fullName>
    </submittedName>
</protein>
<keyword evidence="1" id="KW-0812">Transmembrane</keyword>
<gene>
    <name evidence="2" type="primary">PARPA_13273.1 scaffold 46269</name>
</gene>
<reference evidence="2 3" key="1">
    <citation type="submission" date="2014-09" db="EMBL/GenBank/DDBJ databases">
        <authorList>
            <person name="Ellenberger Sabrina"/>
        </authorList>
    </citation>
    <scope>NUCLEOTIDE SEQUENCE [LARGE SCALE GENOMIC DNA]</scope>
    <source>
        <strain evidence="2 3">CBS 412.66</strain>
    </source>
</reference>
<dbReference type="InterPro" id="IPR029044">
    <property type="entry name" value="Nucleotide-diphossugar_trans"/>
</dbReference>
<dbReference type="AlphaFoldDB" id="A0A0B7NVG5"/>